<sequence length="226" mass="27097">MTRRKSVQELVKPLRKLSILSSSTTDKSPTTPEKLHELQTSQKHEQNDIISWLPSELGLYIFSMLSFPDLVQAQLTCRIWCRIVRDPSIWKARYYNLHKRFPDLYYHKQPQLPTLSQLPQEETEQQPQRQRPMDDIREEEEDKNYDEVDKNQQTKDEEEEKDEDDEMSWQTKYCRAQTHANWRMGIVQRKQLISDHNKSRILSVKLKKNYLITLTETNVIGLYFVR</sequence>
<name>A0AAD5PEK7_9FUNG</name>
<feature type="region of interest" description="Disordered" evidence="1">
    <location>
        <begin position="22"/>
        <end position="42"/>
    </location>
</feature>
<dbReference type="InterPro" id="IPR001810">
    <property type="entry name" value="F-box_dom"/>
</dbReference>
<dbReference type="Pfam" id="PF12937">
    <property type="entry name" value="F-box-like"/>
    <property type="match status" value="1"/>
</dbReference>
<dbReference type="SUPFAM" id="SSF81383">
    <property type="entry name" value="F-box domain"/>
    <property type="match status" value="1"/>
</dbReference>
<evidence type="ECO:0000313" key="4">
    <source>
        <dbReference type="Proteomes" id="UP001209540"/>
    </source>
</evidence>
<feature type="region of interest" description="Disordered" evidence="1">
    <location>
        <begin position="115"/>
        <end position="169"/>
    </location>
</feature>
<dbReference type="GO" id="GO:0031146">
    <property type="term" value="P:SCF-dependent proteasomal ubiquitin-dependent protein catabolic process"/>
    <property type="evidence" value="ECO:0007669"/>
    <property type="project" value="InterPro"/>
</dbReference>
<evidence type="ECO:0000259" key="2">
    <source>
        <dbReference type="PROSITE" id="PS50181"/>
    </source>
</evidence>
<reference evidence="3" key="1">
    <citation type="journal article" date="2022" name="IScience">
        <title>Evolution of zygomycete secretomes and the origins of terrestrial fungal ecologies.</title>
        <authorList>
            <person name="Chang Y."/>
            <person name="Wang Y."/>
            <person name="Mondo S."/>
            <person name="Ahrendt S."/>
            <person name="Andreopoulos W."/>
            <person name="Barry K."/>
            <person name="Beard J."/>
            <person name="Benny G.L."/>
            <person name="Blankenship S."/>
            <person name="Bonito G."/>
            <person name="Cuomo C."/>
            <person name="Desiro A."/>
            <person name="Gervers K.A."/>
            <person name="Hundley H."/>
            <person name="Kuo A."/>
            <person name="LaButti K."/>
            <person name="Lang B.F."/>
            <person name="Lipzen A."/>
            <person name="O'Donnell K."/>
            <person name="Pangilinan J."/>
            <person name="Reynolds N."/>
            <person name="Sandor L."/>
            <person name="Smith M.E."/>
            <person name="Tsang A."/>
            <person name="Grigoriev I.V."/>
            <person name="Stajich J.E."/>
            <person name="Spatafora J.W."/>
        </authorList>
    </citation>
    <scope>NUCLEOTIDE SEQUENCE</scope>
    <source>
        <strain evidence="3">RSA 2281</strain>
    </source>
</reference>
<proteinExistence type="predicted"/>
<feature type="compositionally biased region" description="Low complexity" evidence="1">
    <location>
        <begin position="115"/>
        <end position="130"/>
    </location>
</feature>
<dbReference type="PROSITE" id="PS50181">
    <property type="entry name" value="FBOX"/>
    <property type="match status" value="1"/>
</dbReference>
<feature type="domain" description="F-box" evidence="2">
    <location>
        <begin position="47"/>
        <end position="93"/>
    </location>
</feature>
<feature type="compositionally biased region" description="Basic and acidic residues" evidence="1">
    <location>
        <begin position="33"/>
        <end position="42"/>
    </location>
</feature>
<feature type="compositionally biased region" description="Acidic residues" evidence="1">
    <location>
        <begin position="156"/>
        <end position="167"/>
    </location>
</feature>
<dbReference type="PANTHER" id="PTHR16008">
    <property type="entry name" value="F-BOX ONLY PROTEIN 4"/>
    <property type="match status" value="1"/>
</dbReference>
<gene>
    <name evidence="3" type="ORF">BDA99DRAFT_40863</name>
</gene>
<dbReference type="InterPro" id="IPR036047">
    <property type="entry name" value="F-box-like_dom_sf"/>
</dbReference>
<protein>
    <recommendedName>
        <fullName evidence="2">F-box domain-containing protein</fullName>
    </recommendedName>
</protein>
<organism evidence="3 4">
    <name type="scientific">Phascolomyces articulosus</name>
    <dbReference type="NCBI Taxonomy" id="60185"/>
    <lineage>
        <taxon>Eukaryota</taxon>
        <taxon>Fungi</taxon>
        <taxon>Fungi incertae sedis</taxon>
        <taxon>Mucoromycota</taxon>
        <taxon>Mucoromycotina</taxon>
        <taxon>Mucoromycetes</taxon>
        <taxon>Mucorales</taxon>
        <taxon>Lichtheimiaceae</taxon>
        <taxon>Phascolomyces</taxon>
    </lineage>
</organism>
<feature type="compositionally biased region" description="Low complexity" evidence="1">
    <location>
        <begin position="22"/>
        <end position="32"/>
    </location>
</feature>
<dbReference type="GO" id="GO:0000209">
    <property type="term" value="P:protein polyubiquitination"/>
    <property type="evidence" value="ECO:0007669"/>
    <property type="project" value="TreeGrafter"/>
</dbReference>
<comment type="caution">
    <text evidence="3">The sequence shown here is derived from an EMBL/GenBank/DDBJ whole genome shotgun (WGS) entry which is preliminary data.</text>
</comment>
<reference evidence="3" key="2">
    <citation type="submission" date="2023-02" db="EMBL/GenBank/DDBJ databases">
        <authorList>
            <consortium name="DOE Joint Genome Institute"/>
            <person name="Mondo S.J."/>
            <person name="Chang Y."/>
            <person name="Wang Y."/>
            <person name="Ahrendt S."/>
            <person name="Andreopoulos W."/>
            <person name="Barry K."/>
            <person name="Beard J."/>
            <person name="Benny G.L."/>
            <person name="Blankenship S."/>
            <person name="Bonito G."/>
            <person name="Cuomo C."/>
            <person name="Desiro A."/>
            <person name="Gervers K.A."/>
            <person name="Hundley H."/>
            <person name="Kuo A."/>
            <person name="LaButti K."/>
            <person name="Lang B.F."/>
            <person name="Lipzen A."/>
            <person name="O'Donnell K."/>
            <person name="Pangilinan J."/>
            <person name="Reynolds N."/>
            <person name="Sandor L."/>
            <person name="Smith M.W."/>
            <person name="Tsang A."/>
            <person name="Grigoriev I.V."/>
            <person name="Stajich J.E."/>
            <person name="Spatafora J.W."/>
        </authorList>
    </citation>
    <scope>NUCLEOTIDE SEQUENCE</scope>
    <source>
        <strain evidence="3">RSA 2281</strain>
    </source>
</reference>
<feature type="compositionally biased region" description="Basic and acidic residues" evidence="1">
    <location>
        <begin position="145"/>
        <end position="155"/>
    </location>
</feature>
<dbReference type="Gene3D" id="1.20.1280.50">
    <property type="match status" value="1"/>
</dbReference>
<accession>A0AAD5PEK7</accession>
<dbReference type="InterPro" id="IPR039588">
    <property type="entry name" value="FBXO4"/>
</dbReference>
<dbReference type="PANTHER" id="PTHR16008:SF4">
    <property type="entry name" value="F-BOX ONLY PROTEIN 4"/>
    <property type="match status" value="1"/>
</dbReference>
<evidence type="ECO:0000256" key="1">
    <source>
        <dbReference type="SAM" id="MobiDB-lite"/>
    </source>
</evidence>
<dbReference type="AlphaFoldDB" id="A0AAD5PEK7"/>
<dbReference type="SMART" id="SM00256">
    <property type="entry name" value="FBOX"/>
    <property type="match status" value="1"/>
</dbReference>
<evidence type="ECO:0000313" key="3">
    <source>
        <dbReference type="EMBL" id="KAI9265029.1"/>
    </source>
</evidence>
<keyword evidence="4" id="KW-1185">Reference proteome</keyword>
<dbReference type="GO" id="GO:0019005">
    <property type="term" value="C:SCF ubiquitin ligase complex"/>
    <property type="evidence" value="ECO:0007669"/>
    <property type="project" value="TreeGrafter"/>
</dbReference>
<dbReference type="EMBL" id="JAIXMP010000011">
    <property type="protein sequence ID" value="KAI9265029.1"/>
    <property type="molecule type" value="Genomic_DNA"/>
</dbReference>
<dbReference type="Proteomes" id="UP001209540">
    <property type="component" value="Unassembled WGS sequence"/>
</dbReference>